<feature type="transmembrane region" description="Helical" evidence="1">
    <location>
        <begin position="6"/>
        <end position="25"/>
    </location>
</feature>
<name>A0A2H0XDT3_UNCKA</name>
<reference evidence="3" key="1">
    <citation type="submission" date="2017-09" db="EMBL/GenBank/DDBJ databases">
        <title>Depth-based differentiation of microbial function through sediment-hosted aquifers and enrichment of novel symbionts in the deep terrestrial subsurface.</title>
        <authorList>
            <person name="Probst A.J."/>
            <person name="Ladd B."/>
            <person name="Jarett J.K."/>
            <person name="Geller-Mcgrath D.E."/>
            <person name="Sieber C.M.K."/>
            <person name="Emerson J.B."/>
            <person name="Anantharaman K."/>
            <person name="Thomas B.C."/>
            <person name="Malmstrom R."/>
            <person name="Stieglmeier M."/>
            <person name="Klingl A."/>
            <person name="Woyke T."/>
            <person name="Ryan C.M."/>
            <person name="Banfield J.F."/>
        </authorList>
    </citation>
    <scope>NUCLEOTIDE SEQUENCE [LARGE SCALE GENOMIC DNA]</scope>
</reference>
<keyword evidence="1" id="KW-1133">Transmembrane helix</keyword>
<keyword evidence="1" id="KW-0812">Transmembrane</keyword>
<feature type="non-terminal residue" evidence="2">
    <location>
        <position position="1"/>
    </location>
</feature>
<sequence>PFGPFLIAGLVISLIFGESFINWYFGLL</sequence>
<evidence type="ECO:0000256" key="1">
    <source>
        <dbReference type="SAM" id="Phobius"/>
    </source>
</evidence>
<dbReference type="AlphaFoldDB" id="A0A2H0XDT3"/>
<dbReference type="EMBL" id="PEYT01000019">
    <property type="protein sequence ID" value="PIS23042.1"/>
    <property type="molecule type" value="Genomic_DNA"/>
</dbReference>
<organism evidence="2 3">
    <name type="scientific">candidate division WWE3 bacterium CG08_land_8_20_14_0_20_40_13</name>
    <dbReference type="NCBI Taxonomy" id="1975084"/>
    <lineage>
        <taxon>Bacteria</taxon>
        <taxon>Katanobacteria</taxon>
    </lineage>
</organism>
<gene>
    <name evidence="2" type="ORF">COT49_02105</name>
</gene>
<accession>A0A2H0XDT3</accession>
<dbReference type="Proteomes" id="UP000230340">
    <property type="component" value="Unassembled WGS sequence"/>
</dbReference>
<protein>
    <submittedName>
        <fullName evidence="2">Prepilin peptidase</fullName>
    </submittedName>
</protein>
<comment type="caution">
    <text evidence="2">The sequence shown here is derived from an EMBL/GenBank/DDBJ whole genome shotgun (WGS) entry which is preliminary data.</text>
</comment>
<evidence type="ECO:0000313" key="2">
    <source>
        <dbReference type="EMBL" id="PIS23042.1"/>
    </source>
</evidence>
<proteinExistence type="predicted"/>
<keyword evidence="1" id="KW-0472">Membrane</keyword>
<evidence type="ECO:0000313" key="3">
    <source>
        <dbReference type="Proteomes" id="UP000230340"/>
    </source>
</evidence>